<sequence>MTNIIAEYKRDEILEFEKILKQQKDNHGRPVYSKLHQRSSQFSGPVLLYLGNFEFLMRRWDAKWFLHPDVVAAYDYIFS</sequence>
<evidence type="ECO:0000313" key="2">
    <source>
        <dbReference type="Proteomes" id="UP001632038"/>
    </source>
</evidence>
<evidence type="ECO:0000313" key="1">
    <source>
        <dbReference type="EMBL" id="KAL3619594.1"/>
    </source>
</evidence>
<dbReference type="AlphaFoldDB" id="A0ABD3BQW5"/>
<accession>A0ABD3BQW5</accession>
<gene>
    <name evidence="1" type="ORF">CASFOL_034506</name>
</gene>
<dbReference type="EMBL" id="JAVIJP010000066">
    <property type="protein sequence ID" value="KAL3619594.1"/>
    <property type="molecule type" value="Genomic_DNA"/>
</dbReference>
<organism evidence="1 2">
    <name type="scientific">Castilleja foliolosa</name>
    <dbReference type="NCBI Taxonomy" id="1961234"/>
    <lineage>
        <taxon>Eukaryota</taxon>
        <taxon>Viridiplantae</taxon>
        <taxon>Streptophyta</taxon>
        <taxon>Embryophyta</taxon>
        <taxon>Tracheophyta</taxon>
        <taxon>Spermatophyta</taxon>
        <taxon>Magnoliopsida</taxon>
        <taxon>eudicotyledons</taxon>
        <taxon>Gunneridae</taxon>
        <taxon>Pentapetalae</taxon>
        <taxon>asterids</taxon>
        <taxon>lamiids</taxon>
        <taxon>Lamiales</taxon>
        <taxon>Orobanchaceae</taxon>
        <taxon>Pedicularideae</taxon>
        <taxon>Castillejinae</taxon>
        <taxon>Castilleja</taxon>
    </lineage>
</organism>
<protein>
    <submittedName>
        <fullName evidence="1">Uncharacterized protein</fullName>
    </submittedName>
</protein>
<name>A0ABD3BQW5_9LAMI</name>
<comment type="caution">
    <text evidence="1">The sequence shown here is derived from an EMBL/GenBank/DDBJ whole genome shotgun (WGS) entry which is preliminary data.</text>
</comment>
<dbReference type="Proteomes" id="UP001632038">
    <property type="component" value="Unassembled WGS sequence"/>
</dbReference>
<keyword evidence="2" id="KW-1185">Reference proteome</keyword>
<proteinExistence type="predicted"/>
<reference evidence="2" key="1">
    <citation type="journal article" date="2024" name="IScience">
        <title>Strigolactones Initiate the Formation of Haustorium-like Structures in Castilleja.</title>
        <authorList>
            <person name="Buerger M."/>
            <person name="Peterson D."/>
            <person name="Chory J."/>
        </authorList>
    </citation>
    <scope>NUCLEOTIDE SEQUENCE [LARGE SCALE GENOMIC DNA]</scope>
</reference>